<comment type="caution">
    <text evidence="2">The sequence shown here is derived from an EMBL/GenBank/DDBJ whole genome shotgun (WGS) entry which is preliminary data.</text>
</comment>
<reference evidence="2 3" key="1">
    <citation type="submission" date="2018-03" db="EMBL/GenBank/DDBJ databases">
        <title>Comparative analysis of microorganisms from saline springs in Andes Mountain Range, Colombia.</title>
        <authorList>
            <person name="Rubin E."/>
        </authorList>
    </citation>
    <scope>NUCLEOTIDE SEQUENCE [LARGE SCALE GENOMIC DNA]</scope>
    <source>
        <strain evidence="2 3">CG 35</strain>
    </source>
</reference>
<evidence type="ECO:0000313" key="3">
    <source>
        <dbReference type="Proteomes" id="UP000238217"/>
    </source>
</evidence>
<protein>
    <submittedName>
        <fullName evidence="2">Excisionase family DNA binding protein</fullName>
    </submittedName>
</protein>
<proteinExistence type="predicted"/>
<dbReference type="Pfam" id="PF12728">
    <property type="entry name" value="HTH_17"/>
    <property type="match status" value="1"/>
</dbReference>
<dbReference type="OrthoDB" id="1853825at2"/>
<keyword evidence="3" id="KW-1185">Reference proteome</keyword>
<dbReference type="AlphaFoldDB" id="A0A2T0YJ90"/>
<dbReference type="Proteomes" id="UP000238217">
    <property type="component" value="Unassembled WGS sequence"/>
</dbReference>
<dbReference type="InterPro" id="IPR041657">
    <property type="entry name" value="HTH_17"/>
</dbReference>
<organism evidence="2 3">
    <name type="scientific">Nesterenkonia sandarakina</name>
    <dbReference type="NCBI Taxonomy" id="272918"/>
    <lineage>
        <taxon>Bacteria</taxon>
        <taxon>Bacillati</taxon>
        <taxon>Actinomycetota</taxon>
        <taxon>Actinomycetes</taxon>
        <taxon>Micrococcales</taxon>
        <taxon>Micrococcaceae</taxon>
        <taxon>Nesterenkonia</taxon>
    </lineage>
</organism>
<accession>A0A2T0YJ90</accession>
<dbReference type="RefSeq" id="WP_106123101.1">
    <property type="nucleotide sequence ID" value="NZ_PVTY01000009.1"/>
</dbReference>
<evidence type="ECO:0000313" key="2">
    <source>
        <dbReference type="EMBL" id="PRZ15183.1"/>
    </source>
</evidence>
<name>A0A2T0YJ90_9MICC</name>
<gene>
    <name evidence="2" type="ORF">BCL67_109104</name>
</gene>
<feature type="domain" description="Helix-turn-helix" evidence="1">
    <location>
        <begin position="24"/>
        <end position="66"/>
    </location>
</feature>
<dbReference type="EMBL" id="PVTY01000009">
    <property type="protein sequence ID" value="PRZ15183.1"/>
    <property type="molecule type" value="Genomic_DNA"/>
</dbReference>
<evidence type="ECO:0000259" key="1">
    <source>
        <dbReference type="Pfam" id="PF12728"/>
    </source>
</evidence>
<sequence>MSRRTRNAVEVKDAAQMLASEHKPVSTSTVYRLIHKGELEAFKLTDGRTGKILIYEDSIEAFKTRRAVAVPYDRRRILELLAAP</sequence>